<gene>
    <name evidence="2" type="ORF">SAMN05216361_0561</name>
</gene>
<protein>
    <submittedName>
        <fullName evidence="2">NitT/TauT family transport system substrate-binding protein</fullName>
    </submittedName>
</protein>
<dbReference type="PANTHER" id="PTHR30024:SF48">
    <property type="entry name" value="ABC TRANSPORTER SUBSTRATE-BINDING PROTEIN"/>
    <property type="match status" value="1"/>
</dbReference>
<dbReference type="AlphaFoldDB" id="A0A1M5EVX0"/>
<name>A0A1M5EVX0_9ALTE</name>
<sequence>MRIAVLISSFLVLLLLPTAHASSQLPVLRVGVLTYGTLNWELDIAKQDAPENVGYQLELVPLGSPQALTIALQGGAVDMIIGDWLWAARQHLHQREFYFYPYSTAAGTLIASPALSNQSIKALDGKTLGIAGGKANKNYILYRAYALKQFNVDIASITTIKFAAPPMLNSLLKRGDIDAVLTFWHYAAVLTNDNYTPMLTMQDILNSFGIQKEVPVLGWLFKREWGDQHAELVNAFLQRSYAIRSMLNKQDDMWKNINSFTSKYPASVQPALISAYRAGIPTRWGPATWQDMQTILRVIKQYDDAQTLTGQLDTLPTSLFWQNTVLGSHE</sequence>
<evidence type="ECO:0000256" key="1">
    <source>
        <dbReference type="SAM" id="SignalP"/>
    </source>
</evidence>
<dbReference type="SUPFAM" id="SSF53850">
    <property type="entry name" value="Periplasmic binding protein-like II"/>
    <property type="match status" value="1"/>
</dbReference>
<proteinExistence type="predicted"/>
<reference evidence="3" key="1">
    <citation type="submission" date="2016-11" db="EMBL/GenBank/DDBJ databases">
        <authorList>
            <person name="Varghese N."/>
            <person name="Submissions S."/>
        </authorList>
    </citation>
    <scope>NUCLEOTIDE SEQUENCE [LARGE SCALE GENOMIC DNA]</scope>
    <source>
        <strain evidence="3">CGMCC 1.8995</strain>
    </source>
</reference>
<dbReference type="STRING" id="634436.SAMN05216361_0561"/>
<dbReference type="Gene3D" id="3.40.190.10">
    <property type="entry name" value="Periplasmic binding protein-like II"/>
    <property type="match status" value="2"/>
</dbReference>
<feature type="signal peptide" evidence="1">
    <location>
        <begin position="1"/>
        <end position="21"/>
    </location>
</feature>
<dbReference type="RefSeq" id="WP_073317451.1">
    <property type="nucleotide sequence ID" value="NZ_FQWD01000001.1"/>
</dbReference>
<organism evidence="2 3">
    <name type="scientific">Marisediminitalea aggregata</name>
    <dbReference type="NCBI Taxonomy" id="634436"/>
    <lineage>
        <taxon>Bacteria</taxon>
        <taxon>Pseudomonadati</taxon>
        <taxon>Pseudomonadota</taxon>
        <taxon>Gammaproteobacteria</taxon>
        <taxon>Alteromonadales</taxon>
        <taxon>Alteromonadaceae</taxon>
        <taxon>Marisediminitalea</taxon>
    </lineage>
</organism>
<keyword evidence="1" id="KW-0732">Signal</keyword>
<evidence type="ECO:0000313" key="3">
    <source>
        <dbReference type="Proteomes" id="UP000184520"/>
    </source>
</evidence>
<dbReference type="OrthoDB" id="5621714at2"/>
<keyword evidence="3" id="KW-1185">Reference proteome</keyword>
<dbReference type="PANTHER" id="PTHR30024">
    <property type="entry name" value="ALIPHATIC SULFONATES-BINDING PROTEIN-RELATED"/>
    <property type="match status" value="1"/>
</dbReference>
<feature type="chain" id="PRO_5013223030" evidence="1">
    <location>
        <begin position="22"/>
        <end position="330"/>
    </location>
</feature>
<accession>A0A1M5EVX0</accession>
<dbReference type="Proteomes" id="UP000184520">
    <property type="component" value="Unassembled WGS sequence"/>
</dbReference>
<dbReference type="EMBL" id="FQWD01000001">
    <property type="protein sequence ID" value="SHF83241.1"/>
    <property type="molecule type" value="Genomic_DNA"/>
</dbReference>
<evidence type="ECO:0000313" key="2">
    <source>
        <dbReference type="EMBL" id="SHF83241.1"/>
    </source>
</evidence>